<comment type="catalytic activity">
    <reaction evidence="9">
        <text>a 1,2-diacyl-sn-glycero-3-phosphoethanolamine(in) = a 1,2-diacyl-sn-glycero-3-phosphoethanolamine(out)</text>
        <dbReference type="Rhea" id="RHEA:38895"/>
        <dbReference type="ChEBI" id="CHEBI:64612"/>
    </reaction>
</comment>
<evidence type="ECO:0000256" key="2">
    <source>
        <dbReference type="ARBA" id="ARBA00004623"/>
    </source>
</evidence>
<proteinExistence type="inferred from homology"/>
<evidence type="ECO:0000256" key="3">
    <source>
        <dbReference type="ARBA" id="ARBA00009714"/>
    </source>
</evidence>
<evidence type="ECO:0000256" key="7">
    <source>
        <dbReference type="ARBA" id="ARBA00023136"/>
    </source>
</evidence>
<keyword evidence="6" id="KW-0445">Lipid transport</keyword>
<evidence type="ECO:0000256" key="10">
    <source>
        <dbReference type="SAM" id="MobiDB-lite"/>
    </source>
</evidence>
<evidence type="ECO:0000256" key="6">
    <source>
        <dbReference type="ARBA" id="ARBA00023055"/>
    </source>
</evidence>
<evidence type="ECO:0000256" key="1">
    <source>
        <dbReference type="ARBA" id="ARBA00004406"/>
    </source>
</evidence>
<keyword evidence="7" id="KW-0472">Membrane</keyword>
<organism evidence="11 12">
    <name type="scientific">Scleropages formosus</name>
    <name type="common">Asian bonytongue</name>
    <name type="synonym">Osteoglossum formosum</name>
    <dbReference type="NCBI Taxonomy" id="113540"/>
    <lineage>
        <taxon>Eukaryota</taxon>
        <taxon>Metazoa</taxon>
        <taxon>Chordata</taxon>
        <taxon>Craniata</taxon>
        <taxon>Vertebrata</taxon>
        <taxon>Euteleostomi</taxon>
        <taxon>Actinopterygii</taxon>
        <taxon>Neopterygii</taxon>
        <taxon>Teleostei</taxon>
        <taxon>Osteoglossocephala</taxon>
        <taxon>Osteoglossomorpha</taxon>
        <taxon>Osteoglossiformes</taxon>
        <taxon>Osteoglossidae</taxon>
        <taxon>Scleropages</taxon>
    </lineage>
</organism>
<comment type="catalytic activity">
    <reaction evidence="8">
        <text>a 1,2-diacyl-sn-glycero-3-phospho-L-serine(in) = a 1,2-diacyl-sn-glycero-3-phospho-L-serine(out)</text>
        <dbReference type="Rhea" id="RHEA:38663"/>
        <dbReference type="ChEBI" id="CHEBI:57262"/>
    </reaction>
</comment>
<dbReference type="GO" id="GO:0000045">
    <property type="term" value="P:autophagosome assembly"/>
    <property type="evidence" value="ECO:0007669"/>
    <property type="project" value="TreeGrafter"/>
</dbReference>
<accession>A0A0P7VMQ5</accession>
<dbReference type="Pfam" id="PF13329">
    <property type="entry name" value="ATG2_CAD"/>
    <property type="match status" value="1"/>
</dbReference>
<protein>
    <submittedName>
        <fullName evidence="11">Uncharacterized protein</fullName>
    </submittedName>
</protein>
<sequence>MSRWLFPWSGSIKKRACRYLLQHYLGHFLQERLSLEQLSVDLYSGSGLLRDIHLDVWAVNDLLESVGAPLEMVDGFVSSIAVTIPWAALVTDHCTLVVTGLQLTCRPKCRTSGGWDSQGWSSCMTSSMQLAQECLKDPPEASEEPPAPLEGLEMFAQTIETVLRRIKVTFLDTIVRIEHQPLGLKTGIALEVHIKRLDYCDEAVRDSSQTVPVDIHQPPAILHKILQLSAVQLFYENTVGAQDGPEPGSDSESSPSAGHLDAPTVPVQSPILIGSCSGSMETTVKIKQNDALPGPKVHVRLYCQPDRMASVLALLGFSFTVFL</sequence>
<gene>
    <name evidence="11" type="ORF">Z043_103293</name>
</gene>
<dbReference type="GO" id="GO:0032266">
    <property type="term" value="F:phosphatidylinositol-3-phosphate binding"/>
    <property type="evidence" value="ECO:0007669"/>
    <property type="project" value="TreeGrafter"/>
</dbReference>
<dbReference type="GO" id="GO:0043495">
    <property type="term" value="F:protein-membrane adaptor activity"/>
    <property type="evidence" value="ECO:0007669"/>
    <property type="project" value="TreeGrafter"/>
</dbReference>
<comment type="caution">
    <text evidence="11">The sequence shown here is derived from an EMBL/GenBank/DDBJ whole genome shotgun (WGS) entry which is preliminary data.</text>
</comment>
<dbReference type="GO" id="GO:0000422">
    <property type="term" value="P:autophagy of mitochondrion"/>
    <property type="evidence" value="ECO:0007669"/>
    <property type="project" value="TreeGrafter"/>
</dbReference>
<comment type="similarity">
    <text evidence="3">Belongs to the ATG2 family.</text>
</comment>
<reference evidence="11 12" key="1">
    <citation type="submission" date="2015-08" db="EMBL/GenBank/DDBJ databases">
        <title>The genome of the Asian arowana (Scleropages formosus).</title>
        <authorList>
            <person name="Tan M.H."/>
            <person name="Gan H.M."/>
            <person name="Croft L.J."/>
            <person name="Austin C.M."/>
        </authorList>
    </citation>
    <scope>NUCLEOTIDE SEQUENCE [LARGE SCALE GENOMIC DNA]</scope>
    <source>
        <strain evidence="11">Aro1</strain>
    </source>
</reference>
<dbReference type="GO" id="GO:0061908">
    <property type="term" value="C:phagophore"/>
    <property type="evidence" value="ECO:0007669"/>
    <property type="project" value="TreeGrafter"/>
</dbReference>
<evidence type="ECO:0000313" key="12">
    <source>
        <dbReference type="Proteomes" id="UP000034805"/>
    </source>
</evidence>
<name>A0A0P7VMQ5_SCLFO</name>
<dbReference type="GO" id="GO:0034727">
    <property type="term" value="P:piecemeal microautophagy of the nucleus"/>
    <property type="evidence" value="ECO:0007669"/>
    <property type="project" value="TreeGrafter"/>
</dbReference>
<dbReference type="Proteomes" id="UP000034805">
    <property type="component" value="Unassembled WGS sequence"/>
</dbReference>
<dbReference type="GO" id="GO:0061709">
    <property type="term" value="P:reticulophagy"/>
    <property type="evidence" value="ECO:0007669"/>
    <property type="project" value="TreeGrafter"/>
</dbReference>
<dbReference type="EMBL" id="JARO02000835">
    <property type="protein sequence ID" value="KPP77299.1"/>
    <property type="molecule type" value="Genomic_DNA"/>
</dbReference>
<keyword evidence="4" id="KW-0813">Transport</keyword>
<feature type="region of interest" description="Disordered" evidence="10">
    <location>
        <begin position="239"/>
        <end position="264"/>
    </location>
</feature>
<dbReference type="InterPro" id="IPR026849">
    <property type="entry name" value="ATG2"/>
</dbReference>
<dbReference type="GO" id="GO:0061723">
    <property type="term" value="P:glycophagy"/>
    <property type="evidence" value="ECO:0007669"/>
    <property type="project" value="TreeGrafter"/>
</dbReference>
<evidence type="ECO:0000256" key="4">
    <source>
        <dbReference type="ARBA" id="ARBA00022448"/>
    </source>
</evidence>
<comment type="subcellular location">
    <subcellularLocation>
        <location evidence="1">Endoplasmic reticulum membrane</location>
        <topology evidence="1">Peripheral membrane protein</topology>
    </subcellularLocation>
    <subcellularLocation>
        <location evidence="2">Preautophagosomal structure membrane</location>
        <topology evidence="2">Peripheral membrane protein</topology>
    </subcellularLocation>
</comment>
<dbReference type="AlphaFoldDB" id="A0A0P7VMQ5"/>
<dbReference type="GO" id="GO:0006869">
    <property type="term" value="P:lipid transport"/>
    <property type="evidence" value="ECO:0007669"/>
    <property type="project" value="UniProtKB-KW"/>
</dbReference>
<feature type="compositionally biased region" description="Low complexity" evidence="10">
    <location>
        <begin position="243"/>
        <end position="256"/>
    </location>
</feature>
<evidence type="ECO:0000256" key="5">
    <source>
        <dbReference type="ARBA" id="ARBA00022824"/>
    </source>
</evidence>
<evidence type="ECO:0000256" key="9">
    <source>
        <dbReference type="ARBA" id="ARBA00024615"/>
    </source>
</evidence>
<dbReference type="PANTHER" id="PTHR13190">
    <property type="entry name" value="AUTOPHAGY-RELATED 2, ISOFORM A"/>
    <property type="match status" value="1"/>
</dbReference>
<keyword evidence="5" id="KW-0256">Endoplasmic reticulum</keyword>
<dbReference type="GO" id="GO:0034045">
    <property type="term" value="C:phagophore assembly site membrane"/>
    <property type="evidence" value="ECO:0007669"/>
    <property type="project" value="UniProtKB-SubCell"/>
</dbReference>
<evidence type="ECO:0000256" key="8">
    <source>
        <dbReference type="ARBA" id="ARBA00024479"/>
    </source>
</evidence>
<evidence type="ECO:0000313" key="11">
    <source>
        <dbReference type="EMBL" id="KPP77299.1"/>
    </source>
</evidence>
<dbReference type="GO" id="GO:0005789">
    <property type="term" value="C:endoplasmic reticulum membrane"/>
    <property type="evidence" value="ECO:0007669"/>
    <property type="project" value="UniProtKB-SubCell"/>
</dbReference>
<dbReference type="PANTHER" id="PTHR13190:SF21">
    <property type="entry name" value="AUTOPHAGY-RELATED PROTEIN 2 HOMOLOG A"/>
    <property type="match status" value="1"/>
</dbReference>